<dbReference type="PIRSF" id="PIRSF036794">
    <property type="entry name" value="UCP_erythr_ester"/>
    <property type="match status" value="1"/>
</dbReference>
<sequence>MTERIMNRHPFYIISWAADGLAPGREETIESLGDDQLINTLQKGTVPLELEGDLDSLLNDIGDSRYVLLGEASHGTAEFYAWRAAITRRLIAEKGFTFVAVEGDWPDAYVLNSYVQGLGSPGRATEVLQAFNRWPTWMWANAEIARLAEWMRTYNDQHPDRKASFYGLDVYSLWESLNVLATTLRPTDPETAQMARNALACFDGYRGDEQAYALATLRGIRCADALDQLRQRVQARYSNQKDTATFNVLQNAITAVNAEQYYYEMVRDDAESWNIRDRHMATTLDRLMKLHGPNAKAIVWAHNTHVGDARYTDMAPYGMVNLGQLVRESHGSEGVYIVGFGTYQGEVIAADRWGNPLRRMPVPQSPTGSWDELLHRVTPGNKLLFLNQLRTDSTLAQTRGQRAIGVVYHPNQEQGNYVPTRLTERYDGLIFLNRTQALQPIDVQPQARKEHSEAPVGQYALIND</sequence>
<comment type="caution">
    <text evidence="2">The sequence shown here is derived from an EMBL/GenBank/DDBJ whole genome shotgun (WGS) entry which is preliminary data.</text>
</comment>
<dbReference type="STRING" id="1185876.BN8_01314"/>
<dbReference type="EC" id="3.1.-.-" evidence="2"/>
<dbReference type="InterPro" id="IPR014622">
    <property type="entry name" value="UCP036794_erythomycin"/>
</dbReference>
<evidence type="ECO:0000256" key="1">
    <source>
        <dbReference type="SAM" id="MobiDB-lite"/>
    </source>
</evidence>
<dbReference type="InterPro" id="IPR007815">
    <property type="entry name" value="Emycin_Estase"/>
</dbReference>
<dbReference type="GO" id="GO:0046677">
    <property type="term" value="P:response to antibiotic"/>
    <property type="evidence" value="ECO:0007669"/>
    <property type="project" value="InterPro"/>
</dbReference>
<proteinExistence type="predicted"/>
<feature type="region of interest" description="Disordered" evidence="1">
    <location>
        <begin position="445"/>
        <end position="464"/>
    </location>
</feature>
<protein>
    <submittedName>
        <fullName evidence="2">Erythromycin esterase</fullName>
        <ecNumber evidence="2">3.1.-.-</ecNumber>
    </submittedName>
</protein>
<dbReference type="PANTHER" id="PTHR31299:SF0">
    <property type="entry name" value="ESTERASE, PUTATIVE (AFU_ORTHOLOGUE AFUA_1G05850)-RELATED"/>
    <property type="match status" value="1"/>
</dbReference>
<gene>
    <name evidence="2" type="ORF">BN8_01314</name>
</gene>
<keyword evidence="2" id="KW-0378">Hydrolase</keyword>
<dbReference type="Proteomes" id="UP000009309">
    <property type="component" value="Unassembled WGS sequence"/>
</dbReference>
<dbReference type="InterPro" id="IPR052036">
    <property type="entry name" value="Hydrolase/PRTase-associated"/>
</dbReference>
<organism evidence="2 3">
    <name type="scientific">Fibrisoma limi BUZ 3</name>
    <dbReference type="NCBI Taxonomy" id="1185876"/>
    <lineage>
        <taxon>Bacteria</taxon>
        <taxon>Pseudomonadati</taxon>
        <taxon>Bacteroidota</taxon>
        <taxon>Cytophagia</taxon>
        <taxon>Cytophagales</taxon>
        <taxon>Spirosomataceae</taxon>
        <taxon>Fibrisoma</taxon>
    </lineage>
</organism>
<reference evidence="2 3" key="1">
    <citation type="journal article" date="2012" name="J. Bacteriol.">
        <title>Genome Sequence of the Filamentous Bacterium Fibrisoma limi BUZ 3T.</title>
        <authorList>
            <person name="Filippini M."/>
            <person name="Qi W."/>
            <person name="Jaenicke S."/>
            <person name="Goesmann A."/>
            <person name="Smits T.H."/>
            <person name="Bagheri H.C."/>
        </authorList>
    </citation>
    <scope>NUCLEOTIDE SEQUENCE [LARGE SCALE GENOMIC DNA]</scope>
    <source>
        <strain evidence="3">BUZ 3T</strain>
    </source>
</reference>
<dbReference type="eggNOG" id="COG2312">
    <property type="taxonomic scope" value="Bacteria"/>
</dbReference>
<keyword evidence="3" id="KW-1185">Reference proteome</keyword>
<dbReference type="EMBL" id="CAIT01000005">
    <property type="protein sequence ID" value="CCH52323.1"/>
    <property type="molecule type" value="Genomic_DNA"/>
</dbReference>
<evidence type="ECO:0000313" key="2">
    <source>
        <dbReference type="EMBL" id="CCH52323.1"/>
    </source>
</evidence>
<accession>I2GEJ8</accession>
<dbReference type="Gene3D" id="3.40.1660.10">
    <property type="entry name" value="EreA-like (biosynthetic domain)"/>
    <property type="match status" value="1"/>
</dbReference>
<dbReference type="Gene3D" id="3.30.1870.10">
    <property type="entry name" value="EreA-like, domain 2"/>
    <property type="match status" value="1"/>
</dbReference>
<name>I2GEJ8_9BACT</name>
<dbReference type="Pfam" id="PF05139">
    <property type="entry name" value="Erythro_esteras"/>
    <property type="match status" value="1"/>
</dbReference>
<dbReference type="Gene3D" id="1.20.1440.30">
    <property type="entry name" value="Biosynthetic Protein domain"/>
    <property type="match status" value="1"/>
</dbReference>
<dbReference type="CDD" id="cd14728">
    <property type="entry name" value="Ere-like"/>
    <property type="match status" value="1"/>
</dbReference>
<dbReference type="PANTHER" id="PTHR31299">
    <property type="entry name" value="ESTERASE, PUTATIVE (AFU_ORTHOLOGUE AFUA_1G05850)-RELATED"/>
    <property type="match status" value="1"/>
</dbReference>
<evidence type="ECO:0000313" key="3">
    <source>
        <dbReference type="Proteomes" id="UP000009309"/>
    </source>
</evidence>
<dbReference type="AlphaFoldDB" id="I2GEJ8"/>
<dbReference type="GO" id="GO:0016787">
    <property type="term" value="F:hydrolase activity"/>
    <property type="evidence" value="ECO:0007669"/>
    <property type="project" value="UniProtKB-KW"/>
</dbReference>
<dbReference type="SUPFAM" id="SSF159501">
    <property type="entry name" value="EreA/ChaN-like"/>
    <property type="match status" value="1"/>
</dbReference>